<protein>
    <submittedName>
        <fullName evidence="3">Fructosamine kinase</fullName>
    </submittedName>
</protein>
<keyword evidence="2 3" id="KW-0418">Kinase</keyword>
<sequence length="274" mass="29948">MDDLVSRWSLTDQVPVGGGSINQAFAARTAEGERVFLKTHPHPPPGFFAAEAAGLQALARAGAPVPEVLDVVDSGLLLSHIETGSAGPRSMEALGEVLAALHEQHGPHFGFEADNYCGLSVQHNAAHDNGHDFFINCRLLPQGQRAFDEGLLTRPWMQALERLCSQLGDLIPQQPPSLIHGDLWSGNVLFDAQRQPVLIDPAVSWSWAEADLAMTRLFGGFGPELDAAYQSIRRLDPGLEERIPLYNLYHLLNHLNLFGGGYQAAVTRVLQPWR</sequence>
<dbReference type="InterPro" id="IPR011009">
    <property type="entry name" value="Kinase-like_dom_sf"/>
</dbReference>
<dbReference type="Proteomes" id="UP000297475">
    <property type="component" value="Unassembled WGS sequence"/>
</dbReference>
<gene>
    <name evidence="3" type="ORF">E4656_16115</name>
</gene>
<dbReference type="AlphaFoldDB" id="A0A4Z0WCM1"/>
<dbReference type="Gene3D" id="3.30.200.20">
    <property type="entry name" value="Phosphorylase Kinase, domain 1"/>
    <property type="match status" value="1"/>
</dbReference>
<keyword evidence="4" id="KW-1185">Reference proteome</keyword>
<dbReference type="OrthoDB" id="5291879at2"/>
<dbReference type="PANTHER" id="PTHR12149:SF8">
    <property type="entry name" value="PROTEIN-RIBULOSAMINE 3-KINASE"/>
    <property type="match status" value="1"/>
</dbReference>
<proteinExistence type="inferred from homology"/>
<dbReference type="EMBL" id="SRMF01000008">
    <property type="protein sequence ID" value="TGG91553.1"/>
    <property type="molecule type" value="Genomic_DNA"/>
</dbReference>
<organism evidence="3 4">
    <name type="scientific">Natronospirillum operosum</name>
    <dbReference type="NCBI Taxonomy" id="2759953"/>
    <lineage>
        <taxon>Bacteria</taxon>
        <taxon>Pseudomonadati</taxon>
        <taxon>Pseudomonadota</taxon>
        <taxon>Gammaproteobacteria</taxon>
        <taxon>Oceanospirillales</taxon>
        <taxon>Natronospirillaceae</taxon>
        <taxon>Natronospirillum</taxon>
    </lineage>
</organism>
<dbReference type="Gene3D" id="3.90.1200.10">
    <property type="match status" value="1"/>
</dbReference>
<dbReference type="InterPro" id="IPR016477">
    <property type="entry name" value="Fructo-/Ketosamine-3-kinase"/>
</dbReference>
<evidence type="ECO:0000313" key="4">
    <source>
        <dbReference type="Proteomes" id="UP000297475"/>
    </source>
</evidence>
<dbReference type="PIRSF" id="PIRSF006221">
    <property type="entry name" value="Ketosamine-3-kinase"/>
    <property type="match status" value="1"/>
</dbReference>
<evidence type="ECO:0000256" key="2">
    <source>
        <dbReference type="PIRNR" id="PIRNR006221"/>
    </source>
</evidence>
<reference evidence="3 4" key="1">
    <citation type="submission" date="2019-04" db="EMBL/GenBank/DDBJ databases">
        <title>Natronospirillum operosus gen. nov., sp. nov., a haloalkaliphilic satellite isolated from decaying biomass of laboratory culture of cyanobacterium Geitlerinema sp. and proposal of Natronospirillaceae fam. nov. and Saccharospirillaceae fam. nov.</title>
        <authorList>
            <person name="Kevbrin V."/>
            <person name="Boltyanskaya Y."/>
            <person name="Koziaeva V."/>
            <person name="Grouzdev D.S."/>
            <person name="Park M."/>
            <person name="Cho J."/>
        </authorList>
    </citation>
    <scope>NUCLEOTIDE SEQUENCE [LARGE SCALE GENOMIC DNA]</scope>
    <source>
        <strain evidence="3 4">G-116</strain>
    </source>
</reference>
<dbReference type="SUPFAM" id="SSF56112">
    <property type="entry name" value="Protein kinase-like (PK-like)"/>
    <property type="match status" value="1"/>
</dbReference>
<evidence type="ECO:0000313" key="3">
    <source>
        <dbReference type="EMBL" id="TGG91553.1"/>
    </source>
</evidence>
<dbReference type="RefSeq" id="WP_135484337.1">
    <property type="nucleotide sequence ID" value="NZ_SRMF01000008.1"/>
</dbReference>
<accession>A0A4Z0WCM1</accession>
<comment type="caution">
    <text evidence="3">The sequence shown here is derived from an EMBL/GenBank/DDBJ whole genome shotgun (WGS) entry which is preliminary data.</text>
</comment>
<name>A0A4Z0WCM1_9GAMM</name>
<dbReference type="Pfam" id="PF03881">
    <property type="entry name" value="Fructosamin_kin"/>
    <property type="match status" value="1"/>
</dbReference>
<evidence type="ECO:0000256" key="1">
    <source>
        <dbReference type="ARBA" id="ARBA00009460"/>
    </source>
</evidence>
<keyword evidence="2" id="KW-0808">Transferase</keyword>
<dbReference type="PANTHER" id="PTHR12149">
    <property type="entry name" value="FRUCTOSAMINE 3 KINASE-RELATED PROTEIN"/>
    <property type="match status" value="1"/>
</dbReference>
<comment type="similarity">
    <text evidence="1 2">Belongs to the fructosamine kinase family.</text>
</comment>
<dbReference type="GO" id="GO:0016301">
    <property type="term" value="F:kinase activity"/>
    <property type="evidence" value="ECO:0007669"/>
    <property type="project" value="UniProtKB-UniRule"/>
</dbReference>